<protein>
    <submittedName>
        <fullName evidence="2">Uncharacterized protein</fullName>
    </submittedName>
</protein>
<name>A0ABN9DNM6_9NEOB</name>
<accession>A0ABN9DNM6</accession>
<gene>
    <name evidence="2" type="ORF">SPARVUS_LOCUS7504140</name>
</gene>
<feature type="non-terminal residue" evidence="2">
    <location>
        <position position="118"/>
    </location>
</feature>
<evidence type="ECO:0000313" key="3">
    <source>
        <dbReference type="Proteomes" id="UP001162483"/>
    </source>
</evidence>
<feature type="region of interest" description="Disordered" evidence="1">
    <location>
        <begin position="84"/>
        <end position="118"/>
    </location>
</feature>
<organism evidence="2 3">
    <name type="scientific">Staurois parvus</name>
    <dbReference type="NCBI Taxonomy" id="386267"/>
    <lineage>
        <taxon>Eukaryota</taxon>
        <taxon>Metazoa</taxon>
        <taxon>Chordata</taxon>
        <taxon>Craniata</taxon>
        <taxon>Vertebrata</taxon>
        <taxon>Euteleostomi</taxon>
        <taxon>Amphibia</taxon>
        <taxon>Batrachia</taxon>
        <taxon>Anura</taxon>
        <taxon>Neobatrachia</taxon>
        <taxon>Ranoidea</taxon>
        <taxon>Ranidae</taxon>
        <taxon>Staurois</taxon>
    </lineage>
</organism>
<sequence>MWYGFFMLSSRRNFLHVMSTSQNSMFFYALLCGSQPHQLLAPMPSGKWRLCIMILVEGEQGTGIVFIDLNILLLGIIWQQRKNPTYKGDAPESKSGASYPVVNTRPNRRNAGEKIKYR</sequence>
<keyword evidence="3" id="KW-1185">Reference proteome</keyword>
<evidence type="ECO:0000313" key="2">
    <source>
        <dbReference type="EMBL" id="CAI9572807.1"/>
    </source>
</evidence>
<dbReference type="EMBL" id="CATNWA010014521">
    <property type="protein sequence ID" value="CAI9572807.1"/>
    <property type="molecule type" value="Genomic_DNA"/>
</dbReference>
<proteinExistence type="predicted"/>
<dbReference type="Proteomes" id="UP001162483">
    <property type="component" value="Unassembled WGS sequence"/>
</dbReference>
<reference evidence="2" key="1">
    <citation type="submission" date="2023-05" db="EMBL/GenBank/DDBJ databases">
        <authorList>
            <person name="Stuckert A."/>
        </authorList>
    </citation>
    <scope>NUCLEOTIDE SEQUENCE</scope>
</reference>
<evidence type="ECO:0000256" key="1">
    <source>
        <dbReference type="SAM" id="MobiDB-lite"/>
    </source>
</evidence>
<comment type="caution">
    <text evidence="2">The sequence shown here is derived from an EMBL/GenBank/DDBJ whole genome shotgun (WGS) entry which is preliminary data.</text>
</comment>